<protein>
    <submittedName>
        <fullName evidence="2">Uncharacterized protein</fullName>
    </submittedName>
</protein>
<reference evidence="2 3" key="1">
    <citation type="submission" date="2019-03" db="EMBL/GenBank/DDBJ databases">
        <title>Single cell metagenomics reveals metabolic interactions within the superorganism composed of flagellate Streblomastix strix and complex community of Bacteroidetes bacteria on its surface.</title>
        <authorList>
            <person name="Treitli S.C."/>
            <person name="Kolisko M."/>
            <person name="Husnik F."/>
            <person name="Keeling P."/>
            <person name="Hampl V."/>
        </authorList>
    </citation>
    <scope>NUCLEOTIDE SEQUENCE [LARGE SCALE GENOMIC DNA]</scope>
    <source>
        <strain evidence="2">ST1C</strain>
    </source>
</reference>
<gene>
    <name evidence="2" type="ORF">EZS28_003454</name>
</gene>
<evidence type="ECO:0000313" key="2">
    <source>
        <dbReference type="EMBL" id="KAA6401015.1"/>
    </source>
</evidence>
<dbReference type="EMBL" id="SNRW01000458">
    <property type="protein sequence ID" value="KAA6401015.1"/>
    <property type="molecule type" value="Genomic_DNA"/>
</dbReference>
<evidence type="ECO:0000256" key="1">
    <source>
        <dbReference type="SAM" id="MobiDB-lite"/>
    </source>
</evidence>
<proteinExistence type="predicted"/>
<evidence type="ECO:0000313" key="3">
    <source>
        <dbReference type="Proteomes" id="UP000324800"/>
    </source>
</evidence>
<dbReference type="Proteomes" id="UP000324800">
    <property type="component" value="Unassembled WGS sequence"/>
</dbReference>
<accession>A0A5J4X302</accession>
<feature type="region of interest" description="Disordered" evidence="1">
    <location>
        <begin position="64"/>
        <end position="83"/>
    </location>
</feature>
<sequence length="377" mass="43143">MAQLANNTEDSKLIESILTESTEKSIKCMTLEKGPKRQYNRKSKTNEKVKALIDQVINEQINEQTNVQTNEQEQTKEQSDSQSDYEVFSEVLFECFSKANEIIQSKTIKERIDGAIIDLYEYRKFAYPQLKNNQLTGHIVDLSLYKDDNLCIIDFDIDHAGKLNEEEKEKIRQNVISNILPKNIGLVLTARGGIHAYCNRNGYKLLTSRNEKMYTHKDGELVANRVVLPNSKVRIMENGVQKKEVLQYKELNDRSNAHHLASLHNILGSWNVDLTAKDDDISNTVSQDCALEAMQIEIADACIQGLKGLNIHNDINILAREIRLLPLFMGLNGLEQTKDKQYKEDAYTTVYRNNILIPNANEHWSDRKGRQSNRANA</sequence>
<name>A0A5J4X302_9EUKA</name>
<dbReference type="AlphaFoldDB" id="A0A5J4X302"/>
<organism evidence="2 3">
    <name type="scientific">Streblomastix strix</name>
    <dbReference type="NCBI Taxonomy" id="222440"/>
    <lineage>
        <taxon>Eukaryota</taxon>
        <taxon>Metamonada</taxon>
        <taxon>Preaxostyla</taxon>
        <taxon>Oxymonadida</taxon>
        <taxon>Streblomastigidae</taxon>
        <taxon>Streblomastix</taxon>
    </lineage>
</organism>
<comment type="caution">
    <text evidence="2">The sequence shown here is derived from an EMBL/GenBank/DDBJ whole genome shotgun (WGS) entry which is preliminary data.</text>
</comment>